<dbReference type="OrthoDB" id="9997027at2759"/>
<organism evidence="1 2">
    <name type="scientific">Cyclocybe aegerita</name>
    <name type="common">Black poplar mushroom</name>
    <name type="synonym">Agrocybe aegerita</name>
    <dbReference type="NCBI Taxonomy" id="1973307"/>
    <lineage>
        <taxon>Eukaryota</taxon>
        <taxon>Fungi</taxon>
        <taxon>Dikarya</taxon>
        <taxon>Basidiomycota</taxon>
        <taxon>Agaricomycotina</taxon>
        <taxon>Agaricomycetes</taxon>
        <taxon>Agaricomycetidae</taxon>
        <taxon>Agaricales</taxon>
        <taxon>Agaricineae</taxon>
        <taxon>Bolbitiaceae</taxon>
        <taxon>Cyclocybe</taxon>
    </lineage>
</organism>
<name>A0A8S0VX81_CYCAE</name>
<dbReference type="InterPro" id="IPR052559">
    <property type="entry name" value="V-haloperoxidase"/>
</dbReference>
<dbReference type="InterPro" id="IPR036938">
    <property type="entry name" value="PAP2/HPO_sf"/>
</dbReference>
<keyword evidence="2" id="KW-1185">Reference proteome</keyword>
<reference evidence="1 2" key="1">
    <citation type="submission" date="2020-01" db="EMBL/GenBank/DDBJ databases">
        <authorList>
            <person name="Gupta K D."/>
        </authorList>
    </citation>
    <scope>NUCLEOTIDE SEQUENCE [LARGE SCALE GENOMIC DNA]</scope>
</reference>
<protein>
    <recommendedName>
        <fullName evidence="3">Phosphatidic acid phosphatase type 2/haloperoxidase domain-containing protein</fullName>
    </recommendedName>
</protein>
<dbReference type="Proteomes" id="UP000467700">
    <property type="component" value="Unassembled WGS sequence"/>
</dbReference>
<evidence type="ECO:0000313" key="2">
    <source>
        <dbReference type="Proteomes" id="UP000467700"/>
    </source>
</evidence>
<dbReference type="Gene3D" id="1.10.606.20">
    <property type="match status" value="1"/>
</dbReference>
<comment type="caution">
    <text evidence="1">The sequence shown here is derived from an EMBL/GenBank/DDBJ whole genome shotgun (WGS) entry which is preliminary data.</text>
</comment>
<dbReference type="SUPFAM" id="SSF48317">
    <property type="entry name" value="Acid phosphatase/Vanadium-dependent haloperoxidase"/>
    <property type="match status" value="1"/>
</dbReference>
<evidence type="ECO:0000313" key="1">
    <source>
        <dbReference type="EMBL" id="CAA7260301.1"/>
    </source>
</evidence>
<dbReference type="PANTHER" id="PTHR34599:SF1">
    <property type="entry name" value="PHOSPHATIDIC ACID PHOSPHATASE TYPE 2_HALOPEROXIDASE DOMAIN-CONTAINING PROTEIN"/>
    <property type="match status" value="1"/>
</dbReference>
<dbReference type="CDD" id="cd03398">
    <property type="entry name" value="PAP2_haloperoxidase"/>
    <property type="match status" value="1"/>
</dbReference>
<sequence length="430" mass="47224">MASFFREIAVVLTPDFSSPLLGMKFPLIVLGSLLPFVLADFPGDIVAFWNERATFALNASSPRLSSLREGYYGALVQTTVLKASDDSQGLSRNTRQLALSHAAHDILTTIFPAQYRNIDAYLREAEDQIRASVQEARRGREIGERAVARTVDARAGDGVAKYIRYDFKAPAPGVYQGTPPTNGIPADPNGPFIKPFGGVKQLPVWIAPPDVRSESYIAHLQRIKEKGARVNSTRTAEETEIGYYWLESSITYWNRFARAIVGNSLSADISKSAKFFAQLNWAIANAGTIGFDAKHRYNSWRPITALRWTEPFLFGGADLSDPTWEPLVTTPVHQDYLSGHAVYGSSAGGIIAHFLGTDTIDPPVTLSSTVTLDNIGVLTRTYRNVSTAVKENGDSRVFVGVHFQFASDEGNKAGQRAADDVWRQDAKGYL</sequence>
<proteinExistence type="predicted"/>
<dbReference type="PANTHER" id="PTHR34599">
    <property type="entry name" value="PEROXIDASE-RELATED"/>
    <property type="match status" value="1"/>
</dbReference>
<accession>A0A8S0VX81</accession>
<dbReference type="AlphaFoldDB" id="A0A8S0VX81"/>
<gene>
    <name evidence="1" type="ORF">AAE3_LOCUS2770</name>
</gene>
<dbReference type="EMBL" id="CACVBS010000029">
    <property type="protein sequence ID" value="CAA7260301.1"/>
    <property type="molecule type" value="Genomic_DNA"/>
</dbReference>
<evidence type="ECO:0008006" key="3">
    <source>
        <dbReference type="Google" id="ProtNLM"/>
    </source>
</evidence>